<dbReference type="Gene3D" id="1.10.1060.10">
    <property type="entry name" value="Alpha-helical ferredoxin"/>
    <property type="match status" value="1"/>
</dbReference>
<dbReference type="InterPro" id="IPR036188">
    <property type="entry name" value="FAD/NAD-bd_sf"/>
</dbReference>
<reference evidence="2" key="1">
    <citation type="journal article" date="2014" name="Front. Microbiol.">
        <title>High frequency of phylogenetically diverse reductive dehalogenase-homologous genes in deep subseafloor sedimentary metagenomes.</title>
        <authorList>
            <person name="Kawai M."/>
            <person name="Futagami T."/>
            <person name="Toyoda A."/>
            <person name="Takaki Y."/>
            <person name="Nishi S."/>
            <person name="Hori S."/>
            <person name="Arai W."/>
            <person name="Tsubouchi T."/>
            <person name="Morono Y."/>
            <person name="Uchiyama I."/>
            <person name="Ito T."/>
            <person name="Fujiyama A."/>
            <person name="Inagaki F."/>
            <person name="Takami H."/>
        </authorList>
    </citation>
    <scope>NUCLEOTIDE SEQUENCE</scope>
    <source>
        <strain evidence="2">Expedition CK06-06</strain>
    </source>
</reference>
<dbReference type="Gene3D" id="3.50.50.60">
    <property type="entry name" value="FAD/NAD(P)-binding domain"/>
    <property type="match status" value="1"/>
</dbReference>
<dbReference type="EMBL" id="BART01012795">
    <property type="protein sequence ID" value="GAG85439.1"/>
    <property type="molecule type" value="Genomic_DNA"/>
</dbReference>
<gene>
    <name evidence="2" type="ORF">S01H4_26503</name>
</gene>
<proteinExistence type="predicted"/>
<evidence type="ECO:0000313" key="2">
    <source>
        <dbReference type="EMBL" id="GAG85439.1"/>
    </source>
</evidence>
<dbReference type="Pfam" id="PF14691">
    <property type="entry name" value="Fer4_20"/>
    <property type="match status" value="1"/>
</dbReference>
<feature type="non-terminal residue" evidence="2">
    <location>
        <position position="217"/>
    </location>
</feature>
<dbReference type="PRINTS" id="PR00419">
    <property type="entry name" value="ADXRDTASE"/>
</dbReference>
<protein>
    <recommendedName>
        <fullName evidence="1">Dihydroprymidine dehydrogenase domain-containing protein</fullName>
    </recommendedName>
</protein>
<feature type="domain" description="Dihydroprymidine dehydrogenase" evidence="1">
    <location>
        <begin position="19"/>
        <end position="128"/>
    </location>
</feature>
<comment type="caution">
    <text evidence="2">The sequence shown here is derived from an EMBL/GenBank/DDBJ whole genome shotgun (WGS) entry which is preliminary data.</text>
</comment>
<sequence>MAKLNLNRVAMPRQSPRKRAKNFNEVALGYSLKQAQKEAGRCIQCPKRNCVDGCPVEIDIPGFIQAIRDGDMPEAVRILKSKNALPGICGRVCPQESQCEATCSLAKKEAPIAIGRLERFVADWERANMGAAKKPPKSPKSTGKKIAVVGSGPAGLTAAADLAKMGHSATIFEALHVAGGVLMYGIPEFRLPKEIVQAEVDYVASLGVKIELDSVVG</sequence>
<dbReference type="PANTHER" id="PTHR42783:SF3">
    <property type="entry name" value="GLUTAMATE SYNTHASE [NADPH] SMALL CHAIN-RELATED"/>
    <property type="match status" value="1"/>
</dbReference>
<dbReference type="Pfam" id="PF13450">
    <property type="entry name" value="NAD_binding_8"/>
    <property type="match status" value="1"/>
</dbReference>
<dbReference type="GO" id="GO:0051536">
    <property type="term" value="F:iron-sulfur cluster binding"/>
    <property type="evidence" value="ECO:0007669"/>
    <property type="project" value="InterPro"/>
</dbReference>
<accession>X1ARJ4</accession>
<dbReference type="SUPFAM" id="SSF46548">
    <property type="entry name" value="alpha-helical ferredoxin"/>
    <property type="match status" value="1"/>
</dbReference>
<dbReference type="SUPFAM" id="SSF51971">
    <property type="entry name" value="Nucleotide-binding domain"/>
    <property type="match status" value="1"/>
</dbReference>
<evidence type="ECO:0000259" key="1">
    <source>
        <dbReference type="Pfam" id="PF14691"/>
    </source>
</evidence>
<name>X1ARJ4_9ZZZZ</name>
<dbReference type="InterPro" id="IPR028261">
    <property type="entry name" value="DPD_II"/>
</dbReference>
<dbReference type="InterPro" id="IPR009051">
    <property type="entry name" value="Helical_ferredxn"/>
</dbReference>
<dbReference type="PANTHER" id="PTHR42783">
    <property type="entry name" value="GLUTAMATE SYNTHASE [NADPH] SMALL CHAIN"/>
    <property type="match status" value="1"/>
</dbReference>
<organism evidence="2">
    <name type="scientific">marine sediment metagenome</name>
    <dbReference type="NCBI Taxonomy" id="412755"/>
    <lineage>
        <taxon>unclassified sequences</taxon>
        <taxon>metagenomes</taxon>
        <taxon>ecological metagenomes</taxon>
    </lineage>
</organism>
<dbReference type="AlphaFoldDB" id="X1ARJ4"/>